<dbReference type="Pfam" id="PF03466">
    <property type="entry name" value="LysR_substrate"/>
    <property type="match status" value="1"/>
</dbReference>
<sequence length="284" mass="31671">MNFTRAAEEMHIAQPPLSRQISNLEDELGVRLIDRDARPMRLTSSGEFFKERAQEVISRVDRLKVDTIAYGRGGRQTWRIGFETSVLYGHLPAVIKHLRALNPHLDIDLRALSTSAQIAGIHDGTIDAGVGRERVSDEHIEQMVIREEPLLVALYPDHPLAAESTRALRFADLAGDTFISYRDETMGHRSDPVARLMERASFMPVRKTEIRDVVAALGLVAAEAGVCVVPATVQRMRTTDVCYRPLDENGATSSIFLNFPRGPMSPIIHQTKEALDQLLQIAAR</sequence>
<dbReference type="Pfam" id="PF00126">
    <property type="entry name" value="HTH_1"/>
    <property type="match status" value="1"/>
</dbReference>
<dbReference type="InterPro" id="IPR036388">
    <property type="entry name" value="WH-like_DNA-bd_sf"/>
</dbReference>
<feature type="domain" description="HTH lysR-type" evidence="5">
    <location>
        <begin position="1"/>
        <end position="43"/>
    </location>
</feature>
<dbReference type="PRINTS" id="PR00039">
    <property type="entry name" value="HTHLYSR"/>
</dbReference>
<dbReference type="Gene3D" id="1.10.10.10">
    <property type="entry name" value="Winged helix-like DNA-binding domain superfamily/Winged helix DNA-binding domain"/>
    <property type="match status" value="1"/>
</dbReference>
<name>A0A7X5UZ15_9SPHN</name>
<dbReference type="PANTHER" id="PTHR30346">
    <property type="entry name" value="TRANSCRIPTIONAL DUAL REGULATOR HCAR-RELATED"/>
    <property type="match status" value="1"/>
</dbReference>
<keyword evidence="3 6" id="KW-0238">DNA-binding</keyword>
<protein>
    <submittedName>
        <fullName evidence="6">DNA-binding transcriptional LysR family regulator</fullName>
    </submittedName>
</protein>
<dbReference type="InterPro" id="IPR000847">
    <property type="entry name" value="LysR_HTH_N"/>
</dbReference>
<dbReference type="SUPFAM" id="SSF53850">
    <property type="entry name" value="Periplasmic binding protein-like II"/>
    <property type="match status" value="1"/>
</dbReference>
<reference evidence="6 7" key="1">
    <citation type="submission" date="2020-03" db="EMBL/GenBank/DDBJ databases">
        <title>Genomic Encyclopedia of Type Strains, Phase IV (KMG-IV): sequencing the most valuable type-strain genomes for metagenomic binning, comparative biology and taxonomic classification.</title>
        <authorList>
            <person name="Goeker M."/>
        </authorList>
    </citation>
    <scope>NUCLEOTIDE SEQUENCE [LARGE SCALE GENOMIC DNA]</scope>
    <source>
        <strain evidence="6 7">DSM 4733</strain>
    </source>
</reference>
<dbReference type="AlphaFoldDB" id="A0A7X5UZ15"/>
<dbReference type="GO" id="GO:0032993">
    <property type="term" value="C:protein-DNA complex"/>
    <property type="evidence" value="ECO:0007669"/>
    <property type="project" value="TreeGrafter"/>
</dbReference>
<evidence type="ECO:0000256" key="3">
    <source>
        <dbReference type="ARBA" id="ARBA00023125"/>
    </source>
</evidence>
<evidence type="ECO:0000256" key="1">
    <source>
        <dbReference type="ARBA" id="ARBA00009437"/>
    </source>
</evidence>
<dbReference type="Proteomes" id="UP000564677">
    <property type="component" value="Unassembled WGS sequence"/>
</dbReference>
<evidence type="ECO:0000313" key="7">
    <source>
        <dbReference type="Proteomes" id="UP000564677"/>
    </source>
</evidence>
<accession>A0A7X5UZ15</accession>
<dbReference type="FunFam" id="1.10.10.10:FF:000001">
    <property type="entry name" value="LysR family transcriptional regulator"/>
    <property type="match status" value="1"/>
</dbReference>
<dbReference type="InterPro" id="IPR036390">
    <property type="entry name" value="WH_DNA-bd_sf"/>
</dbReference>
<dbReference type="Gene3D" id="3.40.190.10">
    <property type="entry name" value="Periplasmic binding protein-like II"/>
    <property type="match status" value="2"/>
</dbReference>
<dbReference type="GO" id="GO:0003700">
    <property type="term" value="F:DNA-binding transcription factor activity"/>
    <property type="evidence" value="ECO:0007669"/>
    <property type="project" value="InterPro"/>
</dbReference>
<organism evidence="6 7">
    <name type="scientific">Sphingomonas leidyi</name>
    <dbReference type="NCBI Taxonomy" id="68569"/>
    <lineage>
        <taxon>Bacteria</taxon>
        <taxon>Pseudomonadati</taxon>
        <taxon>Pseudomonadota</taxon>
        <taxon>Alphaproteobacteria</taxon>
        <taxon>Sphingomonadales</taxon>
        <taxon>Sphingomonadaceae</taxon>
        <taxon>Sphingomonas</taxon>
    </lineage>
</organism>
<dbReference type="SUPFAM" id="SSF46785">
    <property type="entry name" value="Winged helix' DNA-binding domain"/>
    <property type="match status" value="1"/>
</dbReference>
<dbReference type="InterPro" id="IPR005119">
    <property type="entry name" value="LysR_subst-bd"/>
</dbReference>
<gene>
    <name evidence="6" type="ORF">FHR20_001163</name>
</gene>
<evidence type="ECO:0000259" key="5">
    <source>
        <dbReference type="PROSITE" id="PS50931"/>
    </source>
</evidence>
<dbReference type="GO" id="GO:0003677">
    <property type="term" value="F:DNA binding"/>
    <property type="evidence" value="ECO:0007669"/>
    <property type="project" value="UniProtKB-KW"/>
</dbReference>
<dbReference type="PANTHER" id="PTHR30346:SF17">
    <property type="entry name" value="LYSR FAMILY TRANSCRIPTIONAL REGULATOR"/>
    <property type="match status" value="1"/>
</dbReference>
<keyword evidence="4" id="KW-0804">Transcription</keyword>
<evidence type="ECO:0000256" key="4">
    <source>
        <dbReference type="ARBA" id="ARBA00023163"/>
    </source>
</evidence>
<keyword evidence="7" id="KW-1185">Reference proteome</keyword>
<dbReference type="PROSITE" id="PS50931">
    <property type="entry name" value="HTH_LYSR"/>
    <property type="match status" value="1"/>
</dbReference>
<keyword evidence="2" id="KW-0805">Transcription regulation</keyword>
<dbReference type="EMBL" id="JAASQV010000001">
    <property type="protein sequence ID" value="NIJ64232.1"/>
    <property type="molecule type" value="Genomic_DNA"/>
</dbReference>
<evidence type="ECO:0000313" key="6">
    <source>
        <dbReference type="EMBL" id="NIJ64232.1"/>
    </source>
</evidence>
<evidence type="ECO:0000256" key="2">
    <source>
        <dbReference type="ARBA" id="ARBA00023015"/>
    </source>
</evidence>
<comment type="caution">
    <text evidence="6">The sequence shown here is derived from an EMBL/GenBank/DDBJ whole genome shotgun (WGS) entry which is preliminary data.</text>
</comment>
<comment type="similarity">
    <text evidence="1">Belongs to the LysR transcriptional regulatory family.</text>
</comment>
<proteinExistence type="inferred from homology"/>